<dbReference type="PROSITE" id="PS52016">
    <property type="entry name" value="TONB_DEPENDENT_REC_3"/>
    <property type="match status" value="1"/>
</dbReference>
<keyword evidence="5 10" id="KW-0812">Transmembrane</keyword>
<keyword evidence="16" id="KW-1185">Reference proteome</keyword>
<dbReference type="InterPro" id="IPR036942">
    <property type="entry name" value="Beta-barrel_TonB_sf"/>
</dbReference>
<keyword evidence="9 10" id="KW-0998">Cell outer membrane</keyword>
<dbReference type="GO" id="GO:0009279">
    <property type="term" value="C:cell outer membrane"/>
    <property type="evidence" value="ECO:0007669"/>
    <property type="project" value="UniProtKB-SubCell"/>
</dbReference>
<evidence type="ECO:0000256" key="1">
    <source>
        <dbReference type="ARBA" id="ARBA00004571"/>
    </source>
</evidence>
<dbReference type="Proteomes" id="UP000248689">
    <property type="component" value="Unassembled WGS sequence"/>
</dbReference>
<dbReference type="InterPro" id="IPR037066">
    <property type="entry name" value="Plug_dom_sf"/>
</dbReference>
<dbReference type="PANTHER" id="PTHR32552">
    <property type="entry name" value="FERRICHROME IRON RECEPTOR-RELATED"/>
    <property type="match status" value="1"/>
</dbReference>
<evidence type="ECO:0000256" key="8">
    <source>
        <dbReference type="ARBA" id="ARBA00023170"/>
    </source>
</evidence>
<dbReference type="RefSeq" id="WP_111750556.1">
    <property type="nucleotide sequence ID" value="NZ_PTPX01000018.1"/>
</dbReference>
<evidence type="ECO:0000259" key="14">
    <source>
        <dbReference type="Pfam" id="PF07715"/>
    </source>
</evidence>
<evidence type="ECO:0000259" key="13">
    <source>
        <dbReference type="Pfam" id="PF00593"/>
    </source>
</evidence>
<evidence type="ECO:0000256" key="5">
    <source>
        <dbReference type="ARBA" id="ARBA00022692"/>
    </source>
</evidence>
<proteinExistence type="inferred from homology"/>
<feature type="signal peptide" evidence="12">
    <location>
        <begin position="1"/>
        <end position="21"/>
    </location>
</feature>
<dbReference type="GO" id="GO:0038023">
    <property type="term" value="F:signaling receptor activity"/>
    <property type="evidence" value="ECO:0007669"/>
    <property type="project" value="InterPro"/>
</dbReference>
<dbReference type="GO" id="GO:0015891">
    <property type="term" value="P:siderophore transport"/>
    <property type="evidence" value="ECO:0007669"/>
    <property type="project" value="InterPro"/>
</dbReference>
<keyword evidence="7 10" id="KW-0472">Membrane</keyword>
<keyword evidence="6 11" id="KW-0798">TonB box</keyword>
<keyword evidence="8 15" id="KW-0675">Receptor</keyword>
<feature type="domain" description="TonB-dependent receptor plug" evidence="14">
    <location>
        <begin position="65"/>
        <end position="170"/>
    </location>
</feature>
<evidence type="ECO:0000313" key="15">
    <source>
        <dbReference type="EMBL" id="RAL18041.1"/>
    </source>
</evidence>
<evidence type="ECO:0000313" key="16">
    <source>
        <dbReference type="Proteomes" id="UP000248689"/>
    </source>
</evidence>
<comment type="subcellular location">
    <subcellularLocation>
        <location evidence="1 10">Cell outer membrane</location>
        <topology evidence="1 10">Multi-pass membrane protein</topology>
    </subcellularLocation>
</comment>
<dbReference type="AlphaFoldDB" id="A0A328BWF3"/>
<dbReference type="Gene3D" id="2.170.130.10">
    <property type="entry name" value="TonB-dependent receptor, plug domain"/>
    <property type="match status" value="1"/>
</dbReference>
<evidence type="ECO:0000256" key="7">
    <source>
        <dbReference type="ARBA" id="ARBA00023136"/>
    </source>
</evidence>
<evidence type="ECO:0000256" key="11">
    <source>
        <dbReference type="RuleBase" id="RU003357"/>
    </source>
</evidence>
<keyword evidence="12" id="KW-0732">Signal</keyword>
<feature type="chain" id="PRO_5016409080" evidence="12">
    <location>
        <begin position="22"/>
        <end position="734"/>
    </location>
</feature>
<organism evidence="15 16">
    <name type="scientific">Glaesserella australis</name>
    <dbReference type="NCBI Taxonomy" id="2094024"/>
    <lineage>
        <taxon>Bacteria</taxon>
        <taxon>Pseudomonadati</taxon>
        <taxon>Pseudomonadota</taxon>
        <taxon>Gammaproteobacteria</taxon>
        <taxon>Pasteurellales</taxon>
        <taxon>Pasteurellaceae</taxon>
        <taxon>Glaesserella</taxon>
    </lineage>
</organism>
<evidence type="ECO:0000256" key="10">
    <source>
        <dbReference type="PROSITE-ProRule" id="PRU01360"/>
    </source>
</evidence>
<sequence length="734" mass="82247">MQTTALKLSILATLVASSAMAETNTDTTDLSTVEVAATSGNTLSEHSKSLTASAMSTTTGLVLSPKETPQSVSVVTKAHLDQRSVHNMEDALKTTTGINVISDAGYYRYQSRGFYIDQIEEDGISSTVRGSNANLFRDPQSMTDLAVYDHIEVVRGATGLTQANGEPGGTINAVRKRPTSEFQANGNFLFDTNGKARTMADVSGTIGAGVRGRLVSVLENDPTAVNLPSDNSKRLIYGVVDMEVGSNSQLTIGGLYQNTHTTPNVYGVPMGVNGSESGLDRDTYLGFNWNREKSRKFNLFAEFETFFNDDWKLNNKVSYTKSYNTDQFGFVANAGTSYTGLVRGNTINTNNLQRYDNTGDQIAFQSNLTGKYSLLGRKHDLFLGYTYNREENDSRWRRVRNSTAFDPFTFTGSEIAEPNWNTDYNDQTFYDRTIYTNAVSFGTRFNLLDDLHLLAGTRYTQWKRIGNTNYDWFNNKVDTDADEHSHLKRSRFVPYFGMTYDINANNSLYVSYTSIFKPNSGLGRDGKVIDPVLGNNQEIGWKGEWQDGKLNASIALFQINQKNRPVFIEDASYKGDGYYGTLGEVRSRGVDIEISGNITEDWQLMAGYTFNQSKYLETESSRYLAGTNFSKHTPKHMFRLYSDYNLPFDNKKWSIGAGVMMQSETESLYSVKQGGYAIWDANIRYQVSKNVALSVIGKNLTDKKYYENNRVRVLGANNFYGQERTVVFNLDWKI</sequence>
<dbReference type="InterPro" id="IPR010105">
    <property type="entry name" value="TonB_sidphr_rcpt"/>
</dbReference>
<dbReference type="NCBIfam" id="TIGR01783">
    <property type="entry name" value="TonB-siderophor"/>
    <property type="match status" value="1"/>
</dbReference>
<dbReference type="InterPro" id="IPR000531">
    <property type="entry name" value="Beta-barrel_TonB"/>
</dbReference>
<dbReference type="InterPro" id="IPR039426">
    <property type="entry name" value="TonB-dep_rcpt-like"/>
</dbReference>
<dbReference type="OrthoDB" id="8663017at2"/>
<dbReference type="InterPro" id="IPR012910">
    <property type="entry name" value="Plug_dom"/>
</dbReference>
<dbReference type="EMBL" id="PTPX01000018">
    <property type="protein sequence ID" value="RAL18041.1"/>
    <property type="molecule type" value="Genomic_DNA"/>
</dbReference>
<dbReference type="Pfam" id="PF00593">
    <property type="entry name" value="TonB_dep_Rec_b-barrel"/>
    <property type="match status" value="1"/>
</dbReference>
<evidence type="ECO:0000256" key="9">
    <source>
        <dbReference type="ARBA" id="ARBA00023237"/>
    </source>
</evidence>
<accession>A0A328BWF3</accession>
<gene>
    <name evidence="15" type="ORF">C5N92_09150</name>
</gene>
<keyword evidence="3 10" id="KW-0813">Transport</keyword>
<feature type="domain" description="TonB-dependent receptor-like beta-barrel" evidence="13">
    <location>
        <begin position="260"/>
        <end position="700"/>
    </location>
</feature>
<dbReference type="PANTHER" id="PTHR32552:SF74">
    <property type="entry name" value="HYDROXAMATE SIDEROPHORE RECEPTOR FHUE"/>
    <property type="match status" value="1"/>
</dbReference>
<evidence type="ECO:0000256" key="12">
    <source>
        <dbReference type="SAM" id="SignalP"/>
    </source>
</evidence>
<reference evidence="16" key="1">
    <citation type="submission" date="2018-02" db="EMBL/GenBank/DDBJ databases">
        <title>Glaesserella australis sp. nov., isolated from the lungs of pigs.</title>
        <authorList>
            <person name="Turni C."/>
            <person name="Christensen H."/>
        </authorList>
    </citation>
    <scope>NUCLEOTIDE SEQUENCE [LARGE SCALE GENOMIC DNA]</scope>
    <source>
        <strain evidence="16">HS4635</strain>
    </source>
</reference>
<dbReference type="Gene3D" id="2.40.170.20">
    <property type="entry name" value="TonB-dependent receptor, beta-barrel domain"/>
    <property type="match status" value="1"/>
</dbReference>
<comment type="caution">
    <text evidence="15">The sequence shown here is derived from an EMBL/GenBank/DDBJ whole genome shotgun (WGS) entry which is preliminary data.</text>
</comment>
<dbReference type="GO" id="GO:0015344">
    <property type="term" value="F:siderophore uptake transmembrane transporter activity"/>
    <property type="evidence" value="ECO:0007669"/>
    <property type="project" value="TreeGrafter"/>
</dbReference>
<evidence type="ECO:0000256" key="2">
    <source>
        <dbReference type="ARBA" id="ARBA00009810"/>
    </source>
</evidence>
<comment type="similarity">
    <text evidence="2 10 11">Belongs to the TonB-dependent receptor family.</text>
</comment>
<evidence type="ECO:0000256" key="3">
    <source>
        <dbReference type="ARBA" id="ARBA00022448"/>
    </source>
</evidence>
<name>A0A328BWF3_9PAST</name>
<dbReference type="Pfam" id="PF07715">
    <property type="entry name" value="Plug"/>
    <property type="match status" value="1"/>
</dbReference>
<dbReference type="SUPFAM" id="SSF56935">
    <property type="entry name" value="Porins"/>
    <property type="match status" value="1"/>
</dbReference>
<evidence type="ECO:0000256" key="6">
    <source>
        <dbReference type="ARBA" id="ARBA00023077"/>
    </source>
</evidence>
<dbReference type="CDD" id="cd01347">
    <property type="entry name" value="ligand_gated_channel"/>
    <property type="match status" value="1"/>
</dbReference>
<keyword evidence="4 10" id="KW-1134">Transmembrane beta strand</keyword>
<protein>
    <submittedName>
        <fullName evidence="15">TonB-dependent siderophore receptor</fullName>
    </submittedName>
</protein>
<evidence type="ECO:0000256" key="4">
    <source>
        <dbReference type="ARBA" id="ARBA00022452"/>
    </source>
</evidence>